<dbReference type="PANTHER" id="PTHR12400:SF21">
    <property type="entry name" value="KINASE"/>
    <property type="match status" value="1"/>
</dbReference>
<evidence type="ECO:0000256" key="4">
    <source>
        <dbReference type="RuleBase" id="RU363090"/>
    </source>
</evidence>
<dbReference type="InterPro" id="IPR038286">
    <property type="entry name" value="IPK_sf"/>
</dbReference>
<feature type="non-terminal residue" evidence="6">
    <location>
        <position position="1"/>
    </location>
</feature>
<evidence type="ECO:0000256" key="1">
    <source>
        <dbReference type="ARBA" id="ARBA00007374"/>
    </source>
</evidence>
<keyword evidence="3 4" id="KW-0418">Kinase</keyword>
<dbReference type="Pfam" id="PF03770">
    <property type="entry name" value="IPK"/>
    <property type="match status" value="2"/>
</dbReference>
<keyword evidence="2 4" id="KW-0808">Transferase</keyword>
<dbReference type="PANTHER" id="PTHR12400">
    <property type="entry name" value="INOSITOL POLYPHOSPHATE KINASE"/>
    <property type="match status" value="1"/>
</dbReference>
<feature type="region of interest" description="Disordered" evidence="5">
    <location>
        <begin position="334"/>
        <end position="366"/>
    </location>
</feature>
<feature type="compositionally biased region" description="Basic and acidic residues" evidence="5">
    <location>
        <begin position="335"/>
        <end position="358"/>
    </location>
</feature>
<keyword evidence="7" id="KW-1185">Reference proteome</keyword>
<comment type="caution">
    <text evidence="6">The sequence shown here is derived from an EMBL/GenBank/DDBJ whole genome shotgun (WGS) entry which is preliminary data.</text>
</comment>
<gene>
    <name evidence="6" type="ORF">PCOR1329_LOCUS76904</name>
</gene>
<dbReference type="EC" id="2.7.-.-" evidence="4"/>
<feature type="non-terminal residue" evidence="6">
    <location>
        <position position="366"/>
    </location>
</feature>
<organism evidence="6 7">
    <name type="scientific">Prorocentrum cordatum</name>
    <dbReference type="NCBI Taxonomy" id="2364126"/>
    <lineage>
        <taxon>Eukaryota</taxon>
        <taxon>Sar</taxon>
        <taxon>Alveolata</taxon>
        <taxon>Dinophyceae</taxon>
        <taxon>Prorocentrales</taxon>
        <taxon>Prorocentraceae</taxon>
        <taxon>Prorocentrum</taxon>
    </lineage>
</organism>
<evidence type="ECO:0000313" key="6">
    <source>
        <dbReference type="EMBL" id="CAK0899386.1"/>
    </source>
</evidence>
<dbReference type="Gene3D" id="3.30.470.160">
    <property type="entry name" value="Inositol polyphosphate kinase"/>
    <property type="match status" value="2"/>
</dbReference>
<reference evidence="6" key="1">
    <citation type="submission" date="2023-10" db="EMBL/GenBank/DDBJ databases">
        <authorList>
            <person name="Chen Y."/>
            <person name="Shah S."/>
            <person name="Dougan E. K."/>
            <person name="Thang M."/>
            <person name="Chan C."/>
        </authorList>
    </citation>
    <scope>NUCLEOTIDE SEQUENCE [LARGE SCALE GENOMIC DNA]</scope>
</reference>
<evidence type="ECO:0000256" key="2">
    <source>
        <dbReference type="ARBA" id="ARBA00022679"/>
    </source>
</evidence>
<dbReference type="SUPFAM" id="SSF56104">
    <property type="entry name" value="SAICAR synthase-like"/>
    <property type="match status" value="2"/>
</dbReference>
<dbReference type="EMBL" id="CAUYUJ010020596">
    <property type="protein sequence ID" value="CAK0899386.1"/>
    <property type="molecule type" value="Genomic_DNA"/>
</dbReference>
<accession>A0ABN9XI22</accession>
<evidence type="ECO:0000313" key="7">
    <source>
        <dbReference type="Proteomes" id="UP001189429"/>
    </source>
</evidence>
<name>A0ABN9XI22_9DINO</name>
<dbReference type="InterPro" id="IPR005522">
    <property type="entry name" value="IPK"/>
</dbReference>
<sequence length="366" mass="41019">RRLVPQYLREEQHGGRPFFVMRSLTCGIGSPVIADLKLGTQSWKPDFHGRPGADEAKRTKMDYLDRASTTKQLGVRATSIQMPPDPSTWRGGHAPSDPGAYQLGGRAAVKQGLVSGDDAWKRGSTVGEFEMLLRAYLPTPALRMEFLEKLEPFIQTFSSQKTYRFTGLSLFVWYDALAAGSEDPKLGMAMIDFPHTLGSPSEEYGELDSGVLKGLTSLRDIVTALDVDPETDNPVSEEPVREASFQGGHAENLMDDEEACEFKKTHGLDHMDRYRVELDFLKKARNDPLWRKLVPQYLREEQHGGRPFFVMRSLTCGIEDPIIADFKLGTQSWKPDFHGRPGADEAKRAKMDKLDRASTTKQLGVR</sequence>
<evidence type="ECO:0000256" key="5">
    <source>
        <dbReference type="SAM" id="MobiDB-lite"/>
    </source>
</evidence>
<dbReference type="Proteomes" id="UP001189429">
    <property type="component" value="Unassembled WGS sequence"/>
</dbReference>
<proteinExistence type="inferred from homology"/>
<protein>
    <recommendedName>
        <fullName evidence="4">Kinase</fullName>
        <ecNumber evidence="4">2.7.-.-</ecNumber>
    </recommendedName>
</protein>
<evidence type="ECO:0000256" key="3">
    <source>
        <dbReference type="ARBA" id="ARBA00022777"/>
    </source>
</evidence>
<comment type="similarity">
    <text evidence="1 4">Belongs to the inositol phosphokinase (IPK) family.</text>
</comment>